<proteinExistence type="predicted"/>
<reference evidence="1" key="1">
    <citation type="submission" date="2023-05" db="EMBL/GenBank/DDBJ databases">
        <authorList>
            <consortium name="ELIXIR-Norway"/>
        </authorList>
    </citation>
    <scope>NUCLEOTIDE SEQUENCE</scope>
</reference>
<dbReference type="EMBL" id="OX596093">
    <property type="protein sequence ID" value="CAN0572113.1"/>
    <property type="molecule type" value="Genomic_DNA"/>
</dbReference>
<protein>
    <submittedName>
        <fullName evidence="1">Uncharacterized protein</fullName>
    </submittedName>
</protein>
<reference evidence="1" key="2">
    <citation type="submission" date="2025-03" db="EMBL/GenBank/DDBJ databases">
        <authorList>
            <consortium name="ELIXIR-Norway"/>
            <consortium name="Elixir Norway"/>
        </authorList>
    </citation>
    <scope>NUCLEOTIDE SEQUENCE</scope>
</reference>
<gene>
    <name evidence="1" type="ORF">MRATA1EN22A_LOCUS28419</name>
</gene>
<sequence>MSGSVADALALPHPCWASRDSTLTASSWSRFGWGPQPTGLDVRKPAAARISAWSLAADGGGPLPSAPCRGRRRAIKPRALSAVVTE</sequence>
<accession>A0AC60A905</accession>
<feature type="non-terminal residue" evidence="1">
    <location>
        <position position="1"/>
    </location>
</feature>
<organism evidence="1 2">
    <name type="scientific">Rangifer tarandus platyrhynchus</name>
    <name type="common">Svalbard reindeer</name>
    <dbReference type="NCBI Taxonomy" id="3082113"/>
    <lineage>
        <taxon>Eukaryota</taxon>
        <taxon>Metazoa</taxon>
        <taxon>Chordata</taxon>
        <taxon>Craniata</taxon>
        <taxon>Vertebrata</taxon>
        <taxon>Euteleostomi</taxon>
        <taxon>Mammalia</taxon>
        <taxon>Eutheria</taxon>
        <taxon>Laurasiatheria</taxon>
        <taxon>Artiodactyla</taxon>
        <taxon>Ruminantia</taxon>
        <taxon>Pecora</taxon>
        <taxon>Cervidae</taxon>
        <taxon>Odocoileinae</taxon>
        <taxon>Rangifer</taxon>
    </lineage>
</organism>
<feature type="non-terminal residue" evidence="1">
    <location>
        <position position="86"/>
    </location>
</feature>
<name>A0AC60A905_RANTA</name>
<evidence type="ECO:0000313" key="2">
    <source>
        <dbReference type="Proteomes" id="UP001162501"/>
    </source>
</evidence>
<dbReference type="Proteomes" id="UP001162501">
    <property type="component" value="Chromosome 9"/>
</dbReference>
<evidence type="ECO:0000313" key="1">
    <source>
        <dbReference type="EMBL" id="CAN0572113.1"/>
    </source>
</evidence>